<reference evidence="1" key="1">
    <citation type="submission" date="2018-02" db="EMBL/GenBank/DDBJ databases">
        <title>Rhizophora mucronata_Transcriptome.</title>
        <authorList>
            <person name="Meera S.P."/>
            <person name="Sreeshan A."/>
            <person name="Augustine A."/>
        </authorList>
    </citation>
    <scope>NUCLEOTIDE SEQUENCE</scope>
    <source>
        <tissue evidence="1">Leaf</tissue>
    </source>
</reference>
<name>A0A2P2KG27_RHIMU</name>
<protein>
    <submittedName>
        <fullName evidence="1">Uncharacterized protein MANES_12G118400</fullName>
    </submittedName>
</protein>
<accession>A0A2P2KG27</accession>
<dbReference type="EMBL" id="GGEC01024176">
    <property type="protein sequence ID" value="MBX04660.1"/>
    <property type="molecule type" value="Transcribed_RNA"/>
</dbReference>
<proteinExistence type="predicted"/>
<sequence>MEFKLLNWLKLTNVSIFSRFVEINNPKLHKLLDMDMLPPKH</sequence>
<dbReference type="AlphaFoldDB" id="A0A2P2KG27"/>
<organism evidence="1">
    <name type="scientific">Rhizophora mucronata</name>
    <name type="common">Asiatic mangrove</name>
    <dbReference type="NCBI Taxonomy" id="61149"/>
    <lineage>
        <taxon>Eukaryota</taxon>
        <taxon>Viridiplantae</taxon>
        <taxon>Streptophyta</taxon>
        <taxon>Embryophyta</taxon>
        <taxon>Tracheophyta</taxon>
        <taxon>Spermatophyta</taxon>
        <taxon>Magnoliopsida</taxon>
        <taxon>eudicotyledons</taxon>
        <taxon>Gunneridae</taxon>
        <taxon>Pentapetalae</taxon>
        <taxon>rosids</taxon>
        <taxon>fabids</taxon>
        <taxon>Malpighiales</taxon>
        <taxon>Rhizophoraceae</taxon>
        <taxon>Rhizophora</taxon>
    </lineage>
</organism>
<evidence type="ECO:0000313" key="1">
    <source>
        <dbReference type="EMBL" id="MBX04660.1"/>
    </source>
</evidence>